<keyword evidence="17" id="KW-0969">Cilium</keyword>
<dbReference type="Pfam" id="PF00448">
    <property type="entry name" value="SRP54"/>
    <property type="match status" value="1"/>
</dbReference>
<evidence type="ECO:0000256" key="2">
    <source>
        <dbReference type="ARBA" id="ARBA00008531"/>
    </source>
</evidence>
<evidence type="ECO:0000259" key="15">
    <source>
        <dbReference type="SMART" id="SM00382"/>
    </source>
</evidence>
<keyword evidence="17" id="KW-0282">Flagellum</keyword>
<dbReference type="EMBL" id="AP028654">
    <property type="protein sequence ID" value="BEP29359.1"/>
    <property type="molecule type" value="Genomic_DNA"/>
</dbReference>
<dbReference type="NCBIfam" id="TIGR03499">
    <property type="entry name" value="FlhF"/>
    <property type="match status" value="1"/>
</dbReference>
<dbReference type="SMART" id="SM00962">
    <property type="entry name" value="SRP54"/>
    <property type="match status" value="1"/>
</dbReference>
<dbReference type="GO" id="GO:0044781">
    <property type="term" value="P:bacterial-type flagellum organization"/>
    <property type="evidence" value="ECO:0007669"/>
    <property type="project" value="UniProtKB-UniRule"/>
</dbReference>
<keyword evidence="10" id="KW-0472">Membrane</keyword>
<dbReference type="InterPro" id="IPR020006">
    <property type="entry name" value="FlhF"/>
</dbReference>
<keyword evidence="14" id="KW-0175">Coiled coil</keyword>
<evidence type="ECO:0000256" key="5">
    <source>
        <dbReference type="ARBA" id="ARBA00022475"/>
    </source>
</evidence>
<dbReference type="GO" id="GO:0006614">
    <property type="term" value="P:SRP-dependent cotranslational protein targeting to membrane"/>
    <property type="evidence" value="ECO:0007669"/>
    <property type="project" value="UniProtKB-UniRule"/>
</dbReference>
<dbReference type="GO" id="GO:0005525">
    <property type="term" value="F:GTP binding"/>
    <property type="evidence" value="ECO:0007669"/>
    <property type="project" value="UniProtKB-UniRule"/>
</dbReference>
<evidence type="ECO:0000313" key="17">
    <source>
        <dbReference type="EMBL" id="BEP29359.1"/>
    </source>
</evidence>
<dbReference type="FunFam" id="3.40.50.300:FF:000695">
    <property type="entry name" value="Flagellar biosynthesis regulator FlhF"/>
    <property type="match status" value="1"/>
</dbReference>
<feature type="domain" description="SRP54-type proteins GTP-binding" evidence="16">
    <location>
        <begin position="211"/>
        <end position="402"/>
    </location>
</feature>
<dbReference type="Gene3D" id="1.20.120.1380">
    <property type="entry name" value="Flagellar FlhF biosynthesis protein, N domain"/>
    <property type="match status" value="1"/>
</dbReference>
<dbReference type="AlphaFoldDB" id="A0AAU9EDC5"/>
<dbReference type="Proteomes" id="UP001321786">
    <property type="component" value="Chromosome"/>
</dbReference>
<keyword evidence="9" id="KW-0342">GTP-binding</keyword>
<feature type="domain" description="AAA+ ATPase" evidence="15">
    <location>
        <begin position="210"/>
        <end position="356"/>
    </location>
</feature>
<dbReference type="InterPro" id="IPR003593">
    <property type="entry name" value="AAA+_ATPase"/>
</dbReference>
<gene>
    <name evidence="17" type="primary">flhF</name>
    <name evidence="17" type="ORF">HLPR_16900</name>
</gene>
<evidence type="ECO:0000256" key="11">
    <source>
        <dbReference type="ARBA" id="ARBA00023225"/>
    </source>
</evidence>
<evidence type="ECO:0000256" key="7">
    <source>
        <dbReference type="ARBA" id="ARBA00022795"/>
    </source>
</evidence>
<reference evidence="17 18" key="1">
    <citation type="submission" date="2023-08" db="EMBL/GenBank/DDBJ databases">
        <title>Helicovermis profunda gen. nov., sp. nov., a novel mesophilic, fermentative bacterium within the Bacillota from a deep-sea hydrothermal vent chimney.</title>
        <authorList>
            <person name="Miyazaki U."/>
            <person name="Mizutani D."/>
            <person name="Hashimoto Y."/>
            <person name="Tame A."/>
            <person name="Sawayama S."/>
            <person name="Miyazaki J."/>
            <person name="Takai K."/>
            <person name="Nakagawa S."/>
        </authorList>
    </citation>
    <scope>NUCLEOTIDE SEQUENCE [LARGE SCALE GENOMIC DNA]</scope>
    <source>
        <strain evidence="17 18">S502</strain>
    </source>
</reference>
<dbReference type="GO" id="GO:0005047">
    <property type="term" value="F:signal recognition particle binding"/>
    <property type="evidence" value="ECO:0007669"/>
    <property type="project" value="TreeGrafter"/>
</dbReference>
<keyword evidence="18" id="KW-1185">Reference proteome</keyword>
<dbReference type="GO" id="GO:0003924">
    <property type="term" value="F:GTPase activity"/>
    <property type="evidence" value="ECO:0007669"/>
    <property type="project" value="UniProtKB-UniRule"/>
</dbReference>
<dbReference type="SMART" id="SM00382">
    <property type="entry name" value="AAA"/>
    <property type="match status" value="1"/>
</dbReference>
<evidence type="ECO:0000256" key="14">
    <source>
        <dbReference type="SAM" id="Coils"/>
    </source>
</evidence>
<evidence type="ECO:0000256" key="6">
    <source>
        <dbReference type="ARBA" id="ARBA00022741"/>
    </source>
</evidence>
<evidence type="ECO:0000256" key="10">
    <source>
        <dbReference type="ARBA" id="ARBA00023136"/>
    </source>
</evidence>
<evidence type="ECO:0000259" key="16">
    <source>
        <dbReference type="SMART" id="SM00962"/>
    </source>
</evidence>
<keyword evidence="4" id="KW-0813">Transport</keyword>
<dbReference type="CDD" id="cd17873">
    <property type="entry name" value="FlhF"/>
    <property type="match status" value="1"/>
</dbReference>
<proteinExistence type="inferred from homology"/>
<evidence type="ECO:0000313" key="18">
    <source>
        <dbReference type="Proteomes" id="UP001321786"/>
    </source>
</evidence>
<evidence type="ECO:0000256" key="8">
    <source>
        <dbReference type="ARBA" id="ARBA00022927"/>
    </source>
</evidence>
<accession>A0AAU9EDC5</accession>
<keyword evidence="17" id="KW-0966">Cell projection</keyword>
<sequence length="404" mass="46012">MNVKRYIVKDMAEAMIKIKNELGKDAIILSSRKIKKPGIFGFFKKSLLEVVAAIDEVDNSKEKENLNHEELKKAILKVKEIKESSTKGVTKNFEDNQNKKENEDIEKINKEISDLKNLVKDFISNANTMNEDIIEEEKESEVKKVKNKEKIIIDELIERDITKENALNIINRAKELTKKGDINRDDFNKIFNDIIDEIIGEVYTIEKDDAQKIFFFVGPTGVGKTTTLAKLAARLSLVDNKKIAFITADTYRIAAVEQLRTYSEILGIPLSVVYEPDEIDDAIKKYSDMDYILVDTAGRNHKSSDLKTDVRALLNKVENYEVFLVISLTTGYKDIISIINSYNFIGEYKFIFTKLDEASSLANVINVKLTNKGKLSYFTIGQSVPDDIEIASSKRLKEFFMGVK</sequence>
<feature type="coiled-coil region" evidence="14">
    <location>
        <begin position="54"/>
        <end position="125"/>
    </location>
</feature>
<dbReference type="RefSeq" id="WP_338534997.1">
    <property type="nucleotide sequence ID" value="NZ_AP028654.1"/>
</dbReference>
<dbReference type="InterPro" id="IPR047040">
    <property type="entry name" value="FlhF__GTPase_dom"/>
</dbReference>
<dbReference type="InterPro" id="IPR000897">
    <property type="entry name" value="SRP54_GTPase_dom"/>
</dbReference>
<dbReference type="SUPFAM" id="SSF52540">
    <property type="entry name" value="P-loop containing nucleoside triphosphate hydrolases"/>
    <property type="match status" value="2"/>
</dbReference>
<dbReference type="GO" id="GO:0005886">
    <property type="term" value="C:plasma membrane"/>
    <property type="evidence" value="ECO:0007669"/>
    <property type="project" value="UniProtKB-SubCell"/>
</dbReference>
<comment type="similarity">
    <text evidence="2">Belongs to the GTP-binding SRP family.</text>
</comment>
<evidence type="ECO:0000256" key="3">
    <source>
        <dbReference type="ARBA" id="ARBA00014919"/>
    </source>
</evidence>
<dbReference type="KEGG" id="hprf:HLPR_16900"/>
<dbReference type="PANTHER" id="PTHR43134">
    <property type="entry name" value="SIGNAL RECOGNITION PARTICLE RECEPTOR SUBUNIT ALPHA"/>
    <property type="match status" value="1"/>
</dbReference>
<comment type="subcellular location">
    <subcellularLocation>
        <location evidence="1">Cell membrane</location>
        <topology evidence="1">Peripheral membrane protein</topology>
        <orientation evidence="1">Cytoplasmic side</orientation>
    </subcellularLocation>
</comment>
<evidence type="ECO:0000256" key="1">
    <source>
        <dbReference type="ARBA" id="ARBA00004413"/>
    </source>
</evidence>
<organism evidence="17 18">
    <name type="scientific">Helicovermis profundi</name>
    <dbReference type="NCBI Taxonomy" id="3065157"/>
    <lineage>
        <taxon>Bacteria</taxon>
        <taxon>Bacillati</taxon>
        <taxon>Bacillota</taxon>
        <taxon>Clostridia</taxon>
        <taxon>Helicovermis</taxon>
    </lineage>
</organism>
<evidence type="ECO:0000256" key="12">
    <source>
        <dbReference type="ARBA" id="ARBA00025337"/>
    </source>
</evidence>
<dbReference type="InterPro" id="IPR027417">
    <property type="entry name" value="P-loop_NTPase"/>
</dbReference>
<protein>
    <recommendedName>
        <fullName evidence="3 13">Flagellar biosynthesis protein FlhF</fullName>
    </recommendedName>
</protein>
<keyword evidence="5" id="KW-1003">Cell membrane</keyword>
<keyword evidence="7" id="KW-1005">Bacterial flagellum biogenesis</keyword>
<evidence type="ECO:0000256" key="4">
    <source>
        <dbReference type="ARBA" id="ARBA00022448"/>
    </source>
</evidence>
<keyword evidence="11" id="KW-1006">Bacterial flagellum protein export</keyword>
<evidence type="ECO:0000256" key="13">
    <source>
        <dbReference type="NCBIfam" id="TIGR03499"/>
    </source>
</evidence>
<keyword evidence="6" id="KW-0547">Nucleotide-binding</keyword>
<keyword evidence="8" id="KW-0653">Protein transport</keyword>
<comment type="function">
    <text evidence="12">Necessary for flagellar biosynthesis. May be involved in translocation of the flagellum.</text>
</comment>
<evidence type="ECO:0000256" key="9">
    <source>
        <dbReference type="ARBA" id="ARBA00023134"/>
    </source>
</evidence>
<dbReference type="PANTHER" id="PTHR43134:SF3">
    <property type="entry name" value="FLAGELLAR BIOSYNTHESIS PROTEIN FLHF"/>
    <property type="match status" value="1"/>
</dbReference>
<dbReference type="Gene3D" id="3.40.50.300">
    <property type="entry name" value="P-loop containing nucleotide triphosphate hydrolases"/>
    <property type="match status" value="1"/>
</dbReference>
<dbReference type="GO" id="GO:0015031">
    <property type="term" value="P:protein transport"/>
    <property type="evidence" value="ECO:0007669"/>
    <property type="project" value="UniProtKB-KW"/>
</dbReference>
<name>A0AAU9EDC5_9FIRM</name>